<dbReference type="EMBL" id="WOCE01000012">
    <property type="protein sequence ID" value="KAE9603153.1"/>
    <property type="molecule type" value="Genomic_DNA"/>
</dbReference>
<comment type="subcellular location">
    <subcellularLocation>
        <location evidence="2">Cytoplasm</location>
        <location evidence="2">Cytoskeleton</location>
    </subcellularLocation>
</comment>
<dbReference type="PANTHER" id="PTHR12902">
    <property type="entry name" value="WASP-1"/>
    <property type="match status" value="1"/>
</dbReference>
<evidence type="ECO:0000313" key="5">
    <source>
        <dbReference type="Proteomes" id="UP000447434"/>
    </source>
</evidence>
<keyword evidence="2" id="KW-0963">Cytoplasm</keyword>
<dbReference type="Gene3D" id="6.10.280.150">
    <property type="match status" value="2"/>
</dbReference>
<keyword evidence="2" id="KW-0009">Actin-binding</keyword>
<feature type="compositionally biased region" description="Basic and acidic residues" evidence="3">
    <location>
        <begin position="415"/>
        <end position="425"/>
    </location>
</feature>
<comment type="caution">
    <text evidence="4">The sequence shown here is derived from an EMBL/GenBank/DDBJ whole genome shotgun (WGS) entry which is preliminary data.</text>
</comment>
<dbReference type="GO" id="GO:2000601">
    <property type="term" value="P:positive regulation of Arp2/3 complex-mediated actin nucleation"/>
    <property type="evidence" value="ECO:0007669"/>
    <property type="project" value="TreeGrafter"/>
</dbReference>
<evidence type="ECO:0000256" key="1">
    <source>
        <dbReference type="ARBA" id="ARBA00006993"/>
    </source>
</evidence>
<name>A0A6A4PNQ6_LUPAL</name>
<feature type="region of interest" description="Disordered" evidence="3">
    <location>
        <begin position="876"/>
        <end position="896"/>
    </location>
</feature>
<evidence type="ECO:0000256" key="3">
    <source>
        <dbReference type="SAM" id="MobiDB-lite"/>
    </source>
</evidence>
<dbReference type="OrthoDB" id="1929108at2759"/>
<proteinExistence type="inferred from homology"/>
<keyword evidence="5" id="KW-1185">Reference proteome</keyword>
<dbReference type="GO" id="GO:0071933">
    <property type="term" value="F:Arp2/3 complex binding"/>
    <property type="evidence" value="ECO:0007669"/>
    <property type="project" value="TreeGrafter"/>
</dbReference>
<feature type="region of interest" description="Disordered" evidence="3">
    <location>
        <begin position="1225"/>
        <end position="1244"/>
    </location>
</feature>
<feature type="compositionally biased region" description="Low complexity" evidence="3">
    <location>
        <begin position="428"/>
        <end position="443"/>
    </location>
</feature>
<evidence type="ECO:0000256" key="2">
    <source>
        <dbReference type="RuleBase" id="RU367034"/>
    </source>
</evidence>
<accession>A0A6A4PNQ6</accession>
<keyword evidence="2" id="KW-0206">Cytoskeleton</keyword>
<gene>
    <name evidence="4" type="ORF">Lalb_Chr12g0207451</name>
</gene>
<dbReference type="Gene3D" id="1.20.5.340">
    <property type="match status" value="1"/>
</dbReference>
<dbReference type="GO" id="GO:0034237">
    <property type="term" value="F:protein kinase A regulatory subunit binding"/>
    <property type="evidence" value="ECO:0007669"/>
    <property type="project" value="TreeGrafter"/>
</dbReference>
<dbReference type="GO" id="GO:0003779">
    <property type="term" value="F:actin binding"/>
    <property type="evidence" value="ECO:0007669"/>
    <property type="project" value="UniProtKB-UniRule"/>
</dbReference>
<protein>
    <recommendedName>
        <fullName evidence="2">Protein SCAR</fullName>
    </recommendedName>
    <alternativeName>
        <fullName evidence="2">Protein WAVE</fullName>
    </alternativeName>
</protein>
<comment type="similarity">
    <text evidence="1 2">Belongs to the SCAR/WAVE family.</text>
</comment>
<dbReference type="GO" id="GO:0005856">
    <property type="term" value="C:cytoskeleton"/>
    <property type="evidence" value="ECO:0007669"/>
    <property type="project" value="UniProtKB-SubCell"/>
</dbReference>
<sequence>MPLSKYHIRNVHSLADPELYRAADKDDPEALLEAVSMAALVGLLRQLGDLAEFAAAIFHNLHEEIMLTSARGHSLMGRVQQLEAEVPSLEKAFYSQTHHSSFFANGGIGWHPNHPSEQNLVTCGDLPRFVMDSYEECRGPPRLFLLDKFDVAGAGACLKRYTDPSFFKMESPSFGISTVEVHREKRIRKVKKKGARLRDGEAPIVPPHSKLHQLLLEDRIENGYSNPARLVKLKKRQLNGFSSETTSGKSYMEKFLQTPSPDLKMICETSIIPQPVKLTLDDTSEAGIRILEISSINPVKKSFGNHISPNEVELQLKPFSEVSGETYGDPSEAEKQISAYGTVDMSSSDLKLPLERELAVHEQKKIQGSLDGYHSDNVASEVDNYMDVLTKMEPELETDNEWKPKKGFLNIQKVTDTDGKEEHQLQARLSDSRSLGDSSTSDDISSFKEDRNGVKLQVHLSDSHSTGTSSTSDSIRSFRRDGNEQIELQAHFSDFQSVDNSSTSDVNNSFKKDKSCSTHSDSLSTVVGNIPSEPILFRYAKYHEPVVEDTSSNQIPQIVELQNTDCDKIVLHDDANVEQISDFEQASSDLVTRGLDFSSASPVTLPAGTQLDETSSDPAELNLRLKDNENRTGLVESIAVKPVSLSLVKDDACQVGSFDKKSINNLEGDDPYVHCGDLLQVSNDLDSPCEDDCIGRSEIKMWHAESPNENSSEISVGRDAAQGMDHIFPSMEKLDLNSGTMSVLDSRDSKDEDCTVGTQLNLEDLSPVHPVTCFTGEASSDLIHDSPHDEPSSAEIEVLHSDLRSSYSSGQVINPTKHVMDPLKSPLPDLFPKANENNLDEMPPLPPLPPMQWRMGKVQHASLISQREHVEVNRASAQPMQPNKHGKNSQSAFPTSERDTLLHQNPFLPIMAVESDKVQHSSGFPVGVSGNPVAIPFQFPIMVNDANGLYNYVVLDRNQIQNPFLALPMVSSDTPPHGYIVASEGEMLQNSNLCSPILPAESAVSGHDSISPPGNLSQSPNQITTETSSEDKKLKLSISNLESMGRPPNGYDGALEGEMLQSSNQYLTIPPVECAVSGHDCITPQEKPTQSPSQLMMETTSEVKTLEHSVRNVVSIGMAPHGYAVASEGEILQNSNPLPLVSPAECSISGHDSISLQENPGQLMTETSSEVKTPNQSMSNVEGEQGHPFISFMLPPNMESMEPNQSFLSSVGEMSSSFDTYAQTSDFESEEINGKPKTKLPRPRNPLIDAVVAHDKSKLRRVTERVMPLIAPNVEERDSFLEQIRTKSFNLKPAMATRPNIQGPKTNLKLAAILEKANAIRHAFAGSDEDDDADSWSDS</sequence>
<dbReference type="Proteomes" id="UP000447434">
    <property type="component" value="Chromosome 12"/>
</dbReference>
<feature type="compositionally biased region" description="Polar residues" evidence="3">
    <location>
        <begin position="1012"/>
        <end position="1027"/>
    </location>
</feature>
<dbReference type="InterPro" id="IPR028288">
    <property type="entry name" value="SCAR/WAVE_fam"/>
</dbReference>
<evidence type="ECO:0000313" key="4">
    <source>
        <dbReference type="EMBL" id="KAE9603153.1"/>
    </source>
</evidence>
<feature type="region of interest" description="Disordered" evidence="3">
    <location>
        <begin position="457"/>
        <end position="476"/>
    </location>
</feature>
<dbReference type="GO" id="GO:0030036">
    <property type="term" value="P:actin cytoskeleton organization"/>
    <property type="evidence" value="ECO:0007669"/>
    <property type="project" value="UniProtKB-UniRule"/>
</dbReference>
<reference evidence="5" key="1">
    <citation type="journal article" date="2020" name="Nat. Commun.">
        <title>Genome sequence of the cluster root forming white lupin.</title>
        <authorList>
            <person name="Hufnagel B."/>
            <person name="Marques A."/>
            <person name="Soriano A."/>
            <person name="Marques L."/>
            <person name="Divol F."/>
            <person name="Doumas P."/>
            <person name="Sallet E."/>
            <person name="Mancinotti D."/>
            <person name="Carrere S."/>
            <person name="Marande W."/>
            <person name="Arribat S."/>
            <person name="Keller J."/>
            <person name="Huneau C."/>
            <person name="Blein T."/>
            <person name="Aime D."/>
            <person name="Laguerre M."/>
            <person name="Taylor J."/>
            <person name="Schubert V."/>
            <person name="Nelson M."/>
            <person name="Geu-Flores F."/>
            <person name="Crespi M."/>
            <person name="Gallardo-Guerrero K."/>
            <person name="Delaux P.-M."/>
            <person name="Salse J."/>
            <person name="Berges H."/>
            <person name="Guyot R."/>
            <person name="Gouzy J."/>
            <person name="Peret B."/>
        </authorList>
    </citation>
    <scope>NUCLEOTIDE SEQUENCE [LARGE SCALE GENOMIC DNA]</scope>
    <source>
        <strain evidence="5">cv. Amiga</strain>
    </source>
</reference>
<feature type="region of interest" description="Disordered" evidence="3">
    <location>
        <begin position="1003"/>
        <end position="1032"/>
    </location>
</feature>
<dbReference type="PANTHER" id="PTHR12902:SF1">
    <property type="entry name" value="WISKOTT-ALDRICH SYNDROME PROTEIN FAMILY MEMBER"/>
    <property type="match status" value="1"/>
</dbReference>
<feature type="region of interest" description="Disordered" evidence="3">
    <location>
        <begin position="415"/>
        <end position="448"/>
    </location>
</feature>
<organism evidence="4 5">
    <name type="scientific">Lupinus albus</name>
    <name type="common">White lupine</name>
    <name type="synonym">Lupinus termis</name>
    <dbReference type="NCBI Taxonomy" id="3870"/>
    <lineage>
        <taxon>Eukaryota</taxon>
        <taxon>Viridiplantae</taxon>
        <taxon>Streptophyta</taxon>
        <taxon>Embryophyta</taxon>
        <taxon>Tracheophyta</taxon>
        <taxon>Spermatophyta</taxon>
        <taxon>Magnoliopsida</taxon>
        <taxon>eudicotyledons</taxon>
        <taxon>Gunneridae</taxon>
        <taxon>Pentapetalae</taxon>
        <taxon>rosids</taxon>
        <taxon>fabids</taxon>
        <taxon>Fabales</taxon>
        <taxon>Fabaceae</taxon>
        <taxon>Papilionoideae</taxon>
        <taxon>50 kb inversion clade</taxon>
        <taxon>genistoids sensu lato</taxon>
        <taxon>core genistoids</taxon>
        <taxon>Genisteae</taxon>
        <taxon>Lupinus</taxon>
    </lineage>
</organism>
<feature type="compositionally biased region" description="Low complexity" evidence="3">
    <location>
        <begin position="463"/>
        <end position="475"/>
    </location>
</feature>
<comment type="function">
    <text evidence="2">Involved in regulation of actin and microtubule organization. Part of a WAVE complex that activates the Arp2/3 complex.</text>
</comment>